<name>A0A7I9V8X0_9ACTN</name>
<evidence type="ECO:0000256" key="1">
    <source>
        <dbReference type="SAM" id="Phobius"/>
    </source>
</evidence>
<keyword evidence="1" id="KW-1133">Transmembrane helix</keyword>
<dbReference type="AlphaFoldDB" id="A0A7I9V8X0"/>
<organism evidence="3 4">
    <name type="scientific">Gordonia spumicola</name>
    <dbReference type="NCBI Taxonomy" id="589161"/>
    <lineage>
        <taxon>Bacteria</taxon>
        <taxon>Bacillati</taxon>
        <taxon>Actinomycetota</taxon>
        <taxon>Actinomycetes</taxon>
        <taxon>Mycobacteriales</taxon>
        <taxon>Gordoniaceae</taxon>
        <taxon>Gordonia</taxon>
    </lineage>
</organism>
<dbReference type="RefSeq" id="WP_186349771.1">
    <property type="nucleotide sequence ID" value="NZ_BJOV01000005.1"/>
</dbReference>
<comment type="caution">
    <text evidence="3">The sequence shown here is derived from an EMBL/GenBank/DDBJ whole genome shotgun (WGS) entry which is preliminary data.</text>
</comment>
<dbReference type="EMBL" id="BJOV01000005">
    <property type="protein sequence ID" value="GEE01838.1"/>
    <property type="molecule type" value="Genomic_DNA"/>
</dbReference>
<dbReference type="Pfam" id="PF19701">
    <property type="entry name" value="DUF6199"/>
    <property type="match status" value="1"/>
</dbReference>
<keyword evidence="4" id="KW-1185">Reference proteome</keyword>
<evidence type="ECO:0000313" key="4">
    <source>
        <dbReference type="Proteomes" id="UP000444960"/>
    </source>
</evidence>
<dbReference type="InterPro" id="IPR045679">
    <property type="entry name" value="DUF6199"/>
</dbReference>
<feature type="domain" description="DUF6199" evidence="2">
    <location>
        <begin position="7"/>
        <end position="63"/>
    </location>
</feature>
<feature type="transmembrane region" description="Helical" evidence="1">
    <location>
        <begin position="46"/>
        <end position="69"/>
    </location>
</feature>
<keyword evidence="1" id="KW-0472">Membrane</keyword>
<evidence type="ECO:0000259" key="2">
    <source>
        <dbReference type="Pfam" id="PF19701"/>
    </source>
</evidence>
<accession>A0A7I9V8X0</accession>
<dbReference type="Proteomes" id="UP000444960">
    <property type="component" value="Unassembled WGS sequence"/>
</dbReference>
<keyword evidence="1" id="KW-0812">Transmembrane</keyword>
<evidence type="ECO:0000313" key="3">
    <source>
        <dbReference type="EMBL" id="GEE01838.1"/>
    </source>
</evidence>
<gene>
    <name evidence="3" type="ORF">nbrc107696_22840</name>
</gene>
<sequence length="245" mass="26158">MGFLIVLGVIAVGLFLWQVIDPRGAWRATESWKFRNPDANEPSDTAFAMARVGGVVGIVGLAVAGAMMYGATRSADDPSDGRPARPAYSVPTYSPPTYRSFDLGPGTVVGYRYPSELTVELVVLDADSQPRIVCSTDVDVYEHTNAVVVRVARSLADFRGRTEPDPDDCTESSPTTVTRALAHPIGDRPILTAAPVVDAASVGLRPGPRVRPTPLVEVPAPGVVQPQHPVRIDPSWRPVPLLAAE</sequence>
<reference evidence="4" key="1">
    <citation type="submission" date="2019-06" db="EMBL/GenBank/DDBJ databases">
        <title>Gordonia isolated from sludge of a wastewater treatment plant.</title>
        <authorList>
            <person name="Tamura T."/>
            <person name="Aoyama K."/>
            <person name="Kang Y."/>
            <person name="Saito S."/>
            <person name="Akiyama N."/>
            <person name="Yazawa K."/>
            <person name="Gonoi T."/>
            <person name="Mikami Y."/>
        </authorList>
    </citation>
    <scope>NUCLEOTIDE SEQUENCE [LARGE SCALE GENOMIC DNA]</scope>
    <source>
        <strain evidence="4">NBRC 107696</strain>
    </source>
</reference>
<protein>
    <recommendedName>
        <fullName evidence="2">DUF6199 domain-containing protein</fullName>
    </recommendedName>
</protein>
<proteinExistence type="predicted"/>